<dbReference type="InterPro" id="IPR000089">
    <property type="entry name" value="Biotin_lipoyl"/>
</dbReference>
<dbReference type="Proteomes" id="UP000235598">
    <property type="component" value="Unassembled WGS sequence"/>
</dbReference>
<keyword evidence="4" id="KW-0677">Repeat</keyword>
<dbReference type="Gene3D" id="2.40.50.100">
    <property type="match status" value="2"/>
</dbReference>
<comment type="cofactor">
    <cofactor evidence="1 8">
        <name>(R)-lipoate</name>
        <dbReference type="ChEBI" id="CHEBI:83088"/>
    </cofactor>
</comment>
<evidence type="ECO:0000256" key="9">
    <source>
        <dbReference type="SAM" id="MobiDB-lite"/>
    </source>
</evidence>
<dbReference type="Gene3D" id="4.10.320.10">
    <property type="entry name" value="E3-binding domain"/>
    <property type="match status" value="1"/>
</dbReference>
<evidence type="ECO:0000259" key="10">
    <source>
        <dbReference type="PROSITE" id="PS50968"/>
    </source>
</evidence>
<dbReference type="InterPro" id="IPR023213">
    <property type="entry name" value="CAT-like_dom_sf"/>
</dbReference>
<organism evidence="12 13">
    <name type="scientific">Brevibacterium paucivorans</name>
    <dbReference type="NCBI Taxonomy" id="170994"/>
    <lineage>
        <taxon>Bacteria</taxon>
        <taxon>Bacillati</taxon>
        <taxon>Actinomycetota</taxon>
        <taxon>Actinomycetes</taxon>
        <taxon>Micrococcales</taxon>
        <taxon>Brevibacteriaceae</taxon>
        <taxon>Brevibacterium</taxon>
    </lineage>
</organism>
<feature type="domain" description="Lipoyl-binding" evidence="10">
    <location>
        <begin position="135"/>
        <end position="210"/>
    </location>
</feature>
<dbReference type="NCBIfam" id="TIGR02927">
    <property type="entry name" value="SucB_Actino"/>
    <property type="match status" value="1"/>
</dbReference>
<evidence type="ECO:0000259" key="11">
    <source>
        <dbReference type="PROSITE" id="PS51826"/>
    </source>
</evidence>
<name>A0A2N6VQ91_9MICO</name>
<evidence type="ECO:0000256" key="5">
    <source>
        <dbReference type="ARBA" id="ARBA00022823"/>
    </source>
</evidence>
<proteinExistence type="inferred from homology"/>
<dbReference type="Pfam" id="PF00198">
    <property type="entry name" value="2-oxoacid_dh"/>
    <property type="match status" value="1"/>
</dbReference>
<dbReference type="GO" id="GO:0004742">
    <property type="term" value="F:dihydrolipoyllysine-residue acetyltransferase activity"/>
    <property type="evidence" value="ECO:0007669"/>
    <property type="project" value="UniProtKB-EC"/>
</dbReference>
<dbReference type="InterPro" id="IPR001078">
    <property type="entry name" value="2-oxoacid_DH_actylTfrase"/>
</dbReference>
<evidence type="ECO:0000256" key="1">
    <source>
        <dbReference type="ARBA" id="ARBA00001938"/>
    </source>
</evidence>
<dbReference type="GO" id="GO:0005737">
    <property type="term" value="C:cytoplasm"/>
    <property type="evidence" value="ECO:0007669"/>
    <property type="project" value="TreeGrafter"/>
</dbReference>
<feature type="region of interest" description="Disordered" evidence="9">
    <location>
        <begin position="71"/>
        <end position="183"/>
    </location>
</feature>
<feature type="region of interest" description="Disordered" evidence="9">
    <location>
        <begin position="201"/>
        <end position="285"/>
    </location>
</feature>
<dbReference type="PROSITE" id="PS00189">
    <property type="entry name" value="LIPOYL"/>
    <property type="match status" value="2"/>
</dbReference>
<evidence type="ECO:0000256" key="6">
    <source>
        <dbReference type="ARBA" id="ARBA00023315"/>
    </source>
</evidence>
<feature type="compositionally biased region" description="Acidic residues" evidence="9">
    <location>
        <begin position="215"/>
        <end position="226"/>
    </location>
</feature>
<dbReference type="AlphaFoldDB" id="A0A2N6VQ91"/>
<dbReference type="SUPFAM" id="SSF47005">
    <property type="entry name" value="Peripheral subunit-binding domain of 2-oxo acid dehydrogenase complex"/>
    <property type="match status" value="1"/>
</dbReference>
<dbReference type="PROSITE" id="PS51826">
    <property type="entry name" value="PSBD"/>
    <property type="match status" value="1"/>
</dbReference>
<comment type="similarity">
    <text evidence="2 8">Belongs to the 2-oxoacid dehydrogenase family.</text>
</comment>
<dbReference type="InterPro" id="IPR003016">
    <property type="entry name" value="2-oxoA_DH_lipoyl-BS"/>
</dbReference>
<dbReference type="PANTHER" id="PTHR43178:SF5">
    <property type="entry name" value="LIPOAMIDE ACYLTRANSFERASE COMPONENT OF BRANCHED-CHAIN ALPHA-KETO ACID DEHYDROGENASE COMPLEX, MITOCHONDRIAL"/>
    <property type="match status" value="1"/>
</dbReference>
<evidence type="ECO:0000256" key="7">
    <source>
        <dbReference type="ARBA" id="ARBA00048370"/>
    </source>
</evidence>
<feature type="domain" description="Peripheral subunit-binding (PSBD)" evidence="11">
    <location>
        <begin position="290"/>
        <end position="327"/>
    </location>
</feature>
<feature type="compositionally biased region" description="Acidic residues" evidence="9">
    <location>
        <begin position="85"/>
        <end position="120"/>
    </location>
</feature>
<gene>
    <name evidence="12" type="primary">sucB</name>
    <name evidence="12" type="ORF">CJ199_02725</name>
</gene>
<evidence type="ECO:0000256" key="2">
    <source>
        <dbReference type="ARBA" id="ARBA00007317"/>
    </source>
</evidence>
<dbReference type="RefSeq" id="WP_102237953.1">
    <property type="nucleotide sequence ID" value="NZ_PNHK01000001.1"/>
</dbReference>
<dbReference type="InterPro" id="IPR014276">
    <property type="entry name" value="2-oxoglutarate_DH_E2"/>
</dbReference>
<dbReference type="OrthoDB" id="9805770at2"/>
<keyword evidence="5 8" id="KW-0450">Lipoyl</keyword>
<dbReference type="CDD" id="cd06849">
    <property type="entry name" value="lipoyl_domain"/>
    <property type="match status" value="2"/>
</dbReference>
<protein>
    <recommendedName>
        <fullName evidence="8">Dihydrolipoamide acetyltransferase component of pyruvate dehydrogenase complex</fullName>
        <ecNumber evidence="8">2.3.1.-</ecNumber>
    </recommendedName>
</protein>
<comment type="catalytic activity">
    <reaction evidence="7">
        <text>N(6)-[(R)-dihydrolipoyl]-L-lysyl-[protein] + acetyl-CoA = N(6)-[(R)-S(8)-acetyldihydrolipoyl]-L-lysyl-[protein] + CoA</text>
        <dbReference type="Rhea" id="RHEA:17017"/>
        <dbReference type="Rhea" id="RHEA-COMP:10475"/>
        <dbReference type="Rhea" id="RHEA-COMP:10478"/>
        <dbReference type="ChEBI" id="CHEBI:57287"/>
        <dbReference type="ChEBI" id="CHEBI:57288"/>
        <dbReference type="ChEBI" id="CHEBI:83100"/>
        <dbReference type="ChEBI" id="CHEBI:83111"/>
        <dbReference type="EC" id="2.3.1.12"/>
    </reaction>
</comment>
<dbReference type="Pfam" id="PF00364">
    <property type="entry name" value="Biotin_lipoyl"/>
    <property type="match status" value="2"/>
</dbReference>
<dbReference type="EMBL" id="PNHK01000001">
    <property type="protein sequence ID" value="PMD06304.1"/>
    <property type="molecule type" value="Genomic_DNA"/>
</dbReference>
<feature type="compositionally biased region" description="Basic and acidic residues" evidence="9">
    <location>
        <begin position="229"/>
        <end position="273"/>
    </location>
</feature>
<feature type="domain" description="Lipoyl-binding" evidence="10">
    <location>
        <begin position="2"/>
        <end position="77"/>
    </location>
</feature>
<dbReference type="PANTHER" id="PTHR43178">
    <property type="entry name" value="DIHYDROLIPOAMIDE ACETYLTRANSFERASE COMPONENT OF PYRUVATE DEHYDROGENASE COMPLEX"/>
    <property type="match status" value="1"/>
</dbReference>
<dbReference type="FunFam" id="2.40.50.100:FF:000023">
    <property type="entry name" value="Dihydrolipoamide acetyltransferase component of pyruvate dehydrogenase complex"/>
    <property type="match status" value="1"/>
</dbReference>
<comment type="caution">
    <text evidence="12">The sequence shown here is derived from an EMBL/GenBank/DDBJ whole genome shotgun (WGS) entry which is preliminary data.</text>
</comment>
<dbReference type="InterPro" id="IPR036625">
    <property type="entry name" value="E3-bd_dom_sf"/>
</dbReference>
<dbReference type="InterPro" id="IPR050743">
    <property type="entry name" value="2-oxoacid_DH_E2_comp"/>
</dbReference>
<dbReference type="InterPro" id="IPR004167">
    <property type="entry name" value="PSBD"/>
</dbReference>
<evidence type="ECO:0000313" key="13">
    <source>
        <dbReference type="Proteomes" id="UP000235598"/>
    </source>
</evidence>
<dbReference type="Pfam" id="PF02817">
    <property type="entry name" value="E3_binding"/>
    <property type="match status" value="1"/>
</dbReference>
<accession>A0A2N6VQ91</accession>
<dbReference type="Gene3D" id="3.30.559.10">
    <property type="entry name" value="Chloramphenicol acetyltransferase-like domain"/>
    <property type="match status" value="1"/>
</dbReference>
<dbReference type="PROSITE" id="PS50968">
    <property type="entry name" value="BIOTINYL_LIPOYL"/>
    <property type="match status" value="2"/>
</dbReference>
<dbReference type="SUPFAM" id="SSF52777">
    <property type="entry name" value="CoA-dependent acyltransferases"/>
    <property type="match status" value="1"/>
</dbReference>
<dbReference type="SUPFAM" id="SSF51230">
    <property type="entry name" value="Single hybrid motif"/>
    <property type="match status" value="2"/>
</dbReference>
<dbReference type="InterPro" id="IPR011053">
    <property type="entry name" value="Single_hybrid_motif"/>
</dbReference>
<dbReference type="GO" id="GO:0031405">
    <property type="term" value="F:lipoic acid binding"/>
    <property type="evidence" value="ECO:0007669"/>
    <property type="project" value="TreeGrafter"/>
</dbReference>
<keyword evidence="6 8" id="KW-0012">Acyltransferase</keyword>
<keyword evidence="3 8" id="KW-0808">Transferase</keyword>
<evidence type="ECO:0000256" key="4">
    <source>
        <dbReference type="ARBA" id="ARBA00022737"/>
    </source>
</evidence>
<evidence type="ECO:0000256" key="8">
    <source>
        <dbReference type="RuleBase" id="RU003423"/>
    </source>
</evidence>
<evidence type="ECO:0000313" key="12">
    <source>
        <dbReference type="EMBL" id="PMD06304.1"/>
    </source>
</evidence>
<evidence type="ECO:0000256" key="3">
    <source>
        <dbReference type="ARBA" id="ARBA00022679"/>
    </source>
</evidence>
<reference evidence="12 13" key="1">
    <citation type="submission" date="2017-09" db="EMBL/GenBank/DDBJ databases">
        <title>Bacterial strain isolated from the female urinary microbiota.</title>
        <authorList>
            <person name="Thomas-White K."/>
            <person name="Kumar N."/>
            <person name="Forster S."/>
            <person name="Putonti C."/>
            <person name="Lawley T."/>
            <person name="Wolfe A.J."/>
        </authorList>
    </citation>
    <scope>NUCLEOTIDE SEQUENCE [LARGE SCALE GENOMIC DNA]</scope>
    <source>
        <strain evidence="12 13">UMB1301</strain>
    </source>
</reference>
<sequence length="594" mass="63479">MSNSVQMPALGESVTEGTVTRWLKEVGEEVEVDEPLLEVSTDKVDTEIPSPYAGVLEKILADEDDVVEVGGDLAIIGDGSGGGDSSEDQAEEEAEEPAEEAPAEDASDDNAEDDSADDASEDKSEKSAPASSGESSEVPMPALGESVTEGTITRWLKEVGEEVEVDEPLVEVSTDKVDTEIPSPVAGVLLEQLAAEDDEVEVGAPLARIGSGDASADDSADEDAAPQDETPKEEKAQEEAPKEEPKKEEPKAEEAPKEEPKEEPKKEADKPAETKTQSVKGISRPNAGAYVTPLVRKLAREKGVDLDTVEGTGVGGRIRKEDVLNATSTSSAAATSAPAAKGPHKVEIPEDVKKLRGTTQKASRIRQTIATRMRESLQNSAQLTQVIEVDMTRVARLRKQHKDAFQSAHGVKLTFLPFFAKAVVEALQVHPKVNAQYDVDAKEITYFDHENLAIAVDTERGLLVPVVKDAGEMSLAELSKSIDDIAERTRSGKIGPDELSGGTFTITNIGSVGALFDTPIINAPQMGILGTGVITKRPVVVKTEDGEESIAIRDMVYLPLTYNHELVDGADAGRFLQTIKARLEEGNFEADLDL</sequence>
<dbReference type="EC" id="2.3.1.-" evidence="8"/>